<dbReference type="InterPro" id="IPR050768">
    <property type="entry name" value="UPF0353/GerABKA_families"/>
</dbReference>
<dbReference type="InterPro" id="IPR033881">
    <property type="entry name" value="vWA_BatA_type"/>
</dbReference>
<accession>A0A9X3CBF2</accession>
<dbReference type="RefSeq" id="WP_265686342.1">
    <property type="nucleotide sequence ID" value="NZ_JAKRRX010000006.1"/>
</dbReference>
<dbReference type="SUPFAM" id="SSF53300">
    <property type="entry name" value="vWA-like"/>
    <property type="match status" value="1"/>
</dbReference>
<keyword evidence="1" id="KW-0812">Transmembrane</keyword>
<dbReference type="PANTHER" id="PTHR22550">
    <property type="entry name" value="SPORE GERMINATION PROTEIN"/>
    <property type="match status" value="1"/>
</dbReference>
<dbReference type="AlphaFoldDB" id="A0A9X3CBF2"/>
<evidence type="ECO:0000313" key="3">
    <source>
        <dbReference type="EMBL" id="MCW8332586.1"/>
    </source>
</evidence>
<keyword evidence="1" id="KW-0472">Membrane</keyword>
<proteinExistence type="predicted"/>
<name>A0A9X3CBF2_9VIBR</name>
<feature type="domain" description="VWFA" evidence="2">
    <location>
        <begin position="96"/>
        <end position="291"/>
    </location>
</feature>
<protein>
    <submittedName>
        <fullName evidence="3">VWA domain-containing protein</fullName>
    </submittedName>
</protein>
<dbReference type="PROSITE" id="PS50234">
    <property type="entry name" value="VWFA"/>
    <property type="match status" value="1"/>
</dbReference>
<dbReference type="EMBL" id="JAKRRX010000006">
    <property type="protein sequence ID" value="MCW8332586.1"/>
    <property type="molecule type" value="Genomic_DNA"/>
</dbReference>
<dbReference type="InterPro" id="IPR002035">
    <property type="entry name" value="VWF_A"/>
</dbReference>
<dbReference type="PANTHER" id="PTHR22550:SF18">
    <property type="entry name" value="VWFA DOMAIN-CONTAINING PROTEIN"/>
    <property type="match status" value="1"/>
</dbReference>
<sequence length="348" mass="38516">MNIELAHPLWFVILPLPLVVYWLLPAYKTKQSATKVPFFAQLVEALGESPSMGAQQLRPRWWQRIVLILSWVFIVTALAKPMTLGTPIVKESIGRDLMVILDLSGSMSERDFVSDSGKKVDRLDAAKQVLEEFAKQREGDRLGMILFGDEAFVQAPFTADHQAWLELLRQTEVAMAGPSTNLGDAIGLAIKVFDDQQQAEAPNESEKEKVVVVLTDGNDTGSFVEPIDAAKVAAVKGVRIHMIAMGDPTTVGEQALDMDTINRVAKETGGQSFEALDRQALGEAYSVISDIEPQLYESTTYRPKQSIHHYFVIAIVLLNLIAFGAVTLTKKLRSQVVNTESRKEQNHV</sequence>
<evidence type="ECO:0000313" key="4">
    <source>
        <dbReference type="Proteomes" id="UP001155586"/>
    </source>
</evidence>
<dbReference type="SMART" id="SM00327">
    <property type="entry name" value="VWA"/>
    <property type="match status" value="1"/>
</dbReference>
<dbReference type="Pfam" id="PF00092">
    <property type="entry name" value="VWA"/>
    <property type="match status" value="1"/>
</dbReference>
<evidence type="ECO:0000256" key="1">
    <source>
        <dbReference type="SAM" id="Phobius"/>
    </source>
</evidence>
<feature type="transmembrane region" description="Helical" evidence="1">
    <location>
        <begin position="6"/>
        <end position="24"/>
    </location>
</feature>
<evidence type="ECO:0000259" key="2">
    <source>
        <dbReference type="PROSITE" id="PS50234"/>
    </source>
</evidence>
<organism evidence="3 4">
    <name type="scientific">Vibrio paucivorans</name>
    <dbReference type="NCBI Taxonomy" id="2829489"/>
    <lineage>
        <taxon>Bacteria</taxon>
        <taxon>Pseudomonadati</taxon>
        <taxon>Pseudomonadota</taxon>
        <taxon>Gammaproteobacteria</taxon>
        <taxon>Vibrionales</taxon>
        <taxon>Vibrionaceae</taxon>
        <taxon>Vibrio</taxon>
    </lineage>
</organism>
<keyword evidence="1" id="KW-1133">Transmembrane helix</keyword>
<keyword evidence="4" id="KW-1185">Reference proteome</keyword>
<dbReference type="Gene3D" id="3.40.50.410">
    <property type="entry name" value="von Willebrand factor, type A domain"/>
    <property type="match status" value="1"/>
</dbReference>
<dbReference type="CDD" id="cd01467">
    <property type="entry name" value="vWA_BatA_type"/>
    <property type="match status" value="1"/>
</dbReference>
<feature type="transmembrane region" description="Helical" evidence="1">
    <location>
        <begin position="61"/>
        <end position="79"/>
    </location>
</feature>
<dbReference type="PRINTS" id="PR00453">
    <property type="entry name" value="VWFADOMAIN"/>
</dbReference>
<reference evidence="3" key="1">
    <citation type="submission" date="2022-02" db="EMBL/GenBank/DDBJ databases">
        <title>Vibrio sp. nov., a new bacterium isolated from Bohai sea, China.</title>
        <authorList>
            <person name="Yuan Y."/>
        </authorList>
    </citation>
    <scope>NUCLEOTIDE SEQUENCE</scope>
    <source>
        <strain evidence="3">DBSS07</strain>
    </source>
</reference>
<comment type="caution">
    <text evidence="3">The sequence shown here is derived from an EMBL/GenBank/DDBJ whole genome shotgun (WGS) entry which is preliminary data.</text>
</comment>
<dbReference type="InterPro" id="IPR036465">
    <property type="entry name" value="vWFA_dom_sf"/>
</dbReference>
<feature type="transmembrane region" description="Helical" evidence="1">
    <location>
        <begin position="307"/>
        <end position="328"/>
    </location>
</feature>
<dbReference type="Proteomes" id="UP001155586">
    <property type="component" value="Unassembled WGS sequence"/>
</dbReference>
<gene>
    <name evidence="3" type="ORF">MD483_01910</name>
</gene>